<evidence type="ECO:0000259" key="14">
    <source>
        <dbReference type="PROSITE" id="PS50893"/>
    </source>
</evidence>
<gene>
    <name evidence="16" type="ORF">H8D96_10945</name>
</gene>
<dbReference type="CDD" id="cd18541">
    <property type="entry name" value="ABC_6TM_TmrB_like"/>
    <property type="match status" value="1"/>
</dbReference>
<dbReference type="PROSITE" id="PS00211">
    <property type="entry name" value="ABC_TRANSPORTER_1"/>
    <property type="match status" value="1"/>
</dbReference>
<dbReference type="PROSITE" id="PS50893">
    <property type="entry name" value="ABC_TRANSPORTER_2"/>
    <property type="match status" value="1"/>
</dbReference>
<sequence>MKSFYLIKPYLQENRLRIVLGIICLITVDFLQLFIPRVIKWAIDDLAALQTDLIKLLAYALYIVGIAVLIGLFRYVWRRCLMGTSRRVEEGLRNRLFAHIQTLSAPYFDKTRTGDLMAHATNDIQHVRMATGMGMVALTDAIVLGTAAIGFMAYINIRLTVFVLIPMPLIIVSARFFSKKMHRMYGEVQKAFSDLTEVTRERFAGIRVIKAYCREKDSAARLETKSRDYIDKNLRLVRITGSFFPLMVLLSNLSLAIILFYGGRQTINFTITPGDFVAFIAYLGLLTWPMMAIGWVTNLIQRGKASLDRIDKIIKTEPEIDDIPDARPIKKTRGGLVFENVAFSYGLEAAGPDLSPVLTAIDINLDHGKILGVVGPPGSGKTTLLQLIPRIYDVSQGRILIDGIDIRTIQLADLRSLIAFMSQEPFLFAGTIRENITFGADAKEAELIRSTERAVLYDTIQSFPEGFDTVVGEKGVILSGGQKQRVALARALLNEAGIVILDDPISQVDMETGRDIIKTVRSMADNRTIIIASHRISAVRFADHIIALDRGRIVESGTHTQLMANDQYYAKIFRLQEIEEEFINAD</sequence>
<dbReference type="Gene3D" id="1.20.1560.10">
    <property type="entry name" value="ABC transporter type 1, transmembrane domain"/>
    <property type="match status" value="1"/>
</dbReference>
<keyword evidence="10 13" id="KW-0472">Membrane</keyword>
<dbReference type="SUPFAM" id="SSF90123">
    <property type="entry name" value="ABC transporter transmembrane region"/>
    <property type="match status" value="1"/>
</dbReference>
<evidence type="ECO:0000256" key="4">
    <source>
        <dbReference type="ARBA" id="ARBA00022448"/>
    </source>
</evidence>
<evidence type="ECO:0000256" key="9">
    <source>
        <dbReference type="ARBA" id="ARBA00022989"/>
    </source>
</evidence>
<evidence type="ECO:0000256" key="7">
    <source>
        <dbReference type="ARBA" id="ARBA00022741"/>
    </source>
</evidence>
<feature type="domain" description="ABC transmembrane type-1" evidence="15">
    <location>
        <begin position="19"/>
        <end position="302"/>
    </location>
</feature>
<dbReference type="EC" id="7.6.2.2" evidence="3"/>
<dbReference type="InterPro" id="IPR027417">
    <property type="entry name" value="P-loop_NTPase"/>
</dbReference>
<evidence type="ECO:0000256" key="12">
    <source>
        <dbReference type="ARBA" id="ARBA00074518"/>
    </source>
</evidence>
<feature type="transmembrane region" description="Helical" evidence="13">
    <location>
        <begin position="161"/>
        <end position="178"/>
    </location>
</feature>
<keyword evidence="6 13" id="KW-0812">Transmembrane</keyword>
<evidence type="ECO:0000256" key="2">
    <source>
        <dbReference type="ARBA" id="ARBA00006526"/>
    </source>
</evidence>
<organism evidence="16 17">
    <name type="scientific">Candidatus Desulfatibia vada</name>
    <dbReference type="NCBI Taxonomy" id="2841696"/>
    <lineage>
        <taxon>Bacteria</taxon>
        <taxon>Pseudomonadati</taxon>
        <taxon>Thermodesulfobacteriota</taxon>
        <taxon>Desulfobacteria</taxon>
        <taxon>Desulfobacterales</taxon>
        <taxon>Desulfobacterales incertae sedis</taxon>
        <taxon>Candidatus Desulfatibia</taxon>
    </lineage>
</organism>
<feature type="transmembrane region" description="Helical" evidence="13">
    <location>
        <begin position="236"/>
        <end position="261"/>
    </location>
</feature>
<dbReference type="FunFam" id="1.20.1560.10:FF:000011">
    <property type="entry name" value="Multidrug ABC transporter ATP-binding protein"/>
    <property type="match status" value="1"/>
</dbReference>
<dbReference type="PROSITE" id="PS50929">
    <property type="entry name" value="ABC_TM1F"/>
    <property type="match status" value="1"/>
</dbReference>
<comment type="catalytic activity">
    <reaction evidence="11">
        <text>ATP + H2O + xenobioticSide 1 = ADP + phosphate + xenobioticSide 2.</text>
        <dbReference type="EC" id="7.6.2.2"/>
    </reaction>
</comment>
<feature type="transmembrane region" description="Helical" evidence="13">
    <location>
        <begin position="56"/>
        <end position="77"/>
    </location>
</feature>
<dbReference type="InterPro" id="IPR017871">
    <property type="entry name" value="ABC_transporter-like_CS"/>
</dbReference>
<feature type="transmembrane region" description="Helical" evidence="13">
    <location>
        <begin position="135"/>
        <end position="155"/>
    </location>
</feature>
<dbReference type="Pfam" id="PF00664">
    <property type="entry name" value="ABC_membrane"/>
    <property type="match status" value="1"/>
</dbReference>
<dbReference type="GO" id="GO:0015421">
    <property type="term" value="F:ABC-type oligopeptide transporter activity"/>
    <property type="evidence" value="ECO:0007669"/>
    <property type="project" value="TreeGrafter"/>
</dbReference>
<evidence type="ECO:0000256" key="10">
    <source>
        <dbReference type="ARBA" id="ARBA00023136"/>
    </source>
</evidence>
<dbReference type="PANTHER" id="PTHR43394">
    <property type="entry name" value="ATP-DEPENDENT PERMEASE MDL1, MITOCHONDRIAL"/>
    <property type="match status" value="1"/>
</dbReference>
<feature type="domain" description="ABC transporter" evidence="14">
    <location>
        <begin position="336"/>
        <end position="575"/>
    </location>
</feature>
<dbReference type="GO" id="GO:0005524">
    <property type="term" value="F:ATP binding"/>
    <property type="evidence" value="ECO:0007669"/>
    <property type="project" value="UniProtKB-KW"/>
</dbReference>
<dbReference type="AlphaFoldDB" id="A0A8J6TKS0"/>
<evidence type="ECO:0000256" key="1">
    <source>
        <dbReference type="ARBA" id="ARBA00004651"/>
    </source>
</evidence>
<comment type="subcellular location">
    <subcellularLocation>
        <location evidence="1">Cell membrane</location>
        <topology evidence="1">Multi-pass membrane protein</topology>
    </subcellularLocation>
</comment>
<evidence type="ECO:0000256" key="5">
    <source>
        <dbReference type="ARBA" id="ARBA00022475"/>
    </source>
</evidence>
<dbReference type="GO" id="GO:0005886">
    <property type="term" value="C:plasma membrane"/>
    <property type="evidence" value="ECO:0007669"/>
    <property type="project" value="UniProtKB-SubCell"/>
</dbReference>
<keyword evidence="7" id="KW-0547">Nucleotide-binding</keyword>
<dbReference type="SUPFAM" id="SSF52540">
    <property type="entry name" value="P-loop containing nucleoside triphosphate hydrolases"/>
    <property type="match status" value="1"/>
</dbReference>
<keyword evidence="5" id="KW-1003">Cell membrane</keyword>
<feature type="transmembrane region" description="Helical" evidence="13">
    <location>
        <begin position="16"/>
        <end position="36"/>
    </location>
</feature>
<dbReference type="Pfam" id="PF00005">
    <property type="entry name" value="ABC_tran"/>
    <property type="match status" value="1"/>
</dbReference>
<comment type="caution">
    <text evidence="16">The sequence shown here is derived from an EMBL/GenBank/DDBJ whole genome shotgun (WGS) entry which is preliminary data.</text>
</comment>
<dbReference type="PANTHER" id="PTHR43394:SF1">
    <property type="entry name" value="ATP-BINDING CASSETTE SUB-FAMILY B MEMBER 10, MITOCHONDRIAL"/>
    <property type="match status" value="1"/>
</dbReference>
<dbReference type="InterPro" id="IPR003439">
    <property type="entry name" value="ABC_transporter-like_ATP-bd"/>
</dbReference>
<name>A0A8J6TKS0_9BACT</name>
<dbReference type="InterPro" id="IPR003593">
    <property type="entry name" value="AAA+_ATPase"/>
</dbReference>
<keyword evidence="4" id="KW-0813">Transport</keyword>
<dbReference type="GO" id="GO:0016887">
    <property type="term" value="F:ATP hydrolysis activity"/>
    <property type="evidence" value="ECO:0007669"/>
    <property type="project" value="InterPro"/>
</dbReference>
<accession>A0A8J6TKS0</accession>
<dbReference type="SMART" id="SM00382">
    <property type="entry name" value="AAA"/>
    <property type="match status" value="1"/>
</dbReference>
<evidence type="ECO:0000313" key="17">
    <source>
        <dbReference type="Proteomes" id="UP000605201"/>
    </source>
</evidence>
<dbReference type="InterPro" id="IPR036640">
    <property type="entry name" value="ABC1_TM_sf"/>
</dbReference>
<feature type="transmembrane region" description="Helical" evidence="13">
    <location>
        <begin position="276"/>
        <end position="300"/>
    </location>
</feature>
<proteinExistence type="inferred from homology"/>
<keyword evidence="9 13" id="KW-1133">Transmembrane helix</keyword>
<keyword evidence="8 16" id="KW-0067">ATP-binding</keyword>
<reference evidence="16 17" key="1">
    <citation type="submission" date="2020-08" db="EMBL/GenBank/DDBJ databases">
        <title>Bridging the membrane lipid divide: bacteria of the FCB group superphylum have the potential to synthesize archaeal ether lipids.</title>
        <authorList>
            <person name="Villanueva L."/>
            <person name="Von Meijenfeldt F.A.B."/>
            <person name="Westbye A.B."/>
            <person name="Yadav S."/>
            <person name="Hopmans E.C."/>
            <person name="Dutilh B.E."/>
            <person name="Sinninghe Damste J.S."/>
        </authorList>
    </citation>
    <scope>NUCLEOTIDE SEQUENCE [LARGE SCALE GENOMIC DNA]</scope>
    <source>
        <strain evidence="16">NIOZ-UU17</strain>
    </source>
</reference>
<dbReference type="Gene3D" id="3.40.50.300">
    <property type="entry name" value="P-loop containing nucleotide triphosphate hydrolases"/>
    <property type="match status" value="1"/>
</dbReference>
<evidence type="ECO:0000256" key="13">
    <source>
        <dbReference type="SAM" id="Phobius"/>
    </source>
</evidence>
<evidence type="ECO:0000256" key="11">
    <source>
        <dbReference type="ARBA" id="ARBA00034018"/>
    </source>
</evidence>
<comment type="similarity">
    <text evidence="2">Belongs to the ABC transporter superfamily. Drug exporter-2 (TC 3.A.1.117) family.</text>
</comment>
<evidence type="ECO:0000256" key="6">
    <source>
        <dbReference type="ARBA" id="ARBA00022692"/>
    </source>
</evidence>
<evidence type="ECO:0000256" key="8">
    <source>
        <dbReference type="ARBA" id="ARBA00022840"/>
    </source>
</evidence>
<dbReference type="EMBL" id="JACNIG010000222">
    <property type="protein sequence ID" value="MBC8432424.1"/>
    <property type="molecule type" value="Genomic_DNA"/>
</dbReference>
<dbReference type="InterPro" id="IPR039421">
    <property type="entry name" value="Type_1_exporter"/>
</dbReference>
<dbReference type="InterPro" id="IPR011527">
    <property type="entry name" value="ABC1_TM_dom"/>
</dbReference>
<evidence type="ECO:0000313" key="16">
    <source>
        <dbReference type="EMBL" id="MBC8432424.1"/>
    </source>
</evidence>
<dbReference type="FunFam" id="3.40.50.300:FF:000221">
    <property type="entry name" value="Multidrug ABC transporter ATP-binding protein"/>
    <property type="match status" value="1"/>
</dbReference>
<evidence type="ECO:0000259" key="15">
    <source>
        <dbReference type="PROSITE" id="PS50929"/>
    </source>
</evidence>
<dbReference type="GO" id="GO:0008559">
    <property type="term" value="F:ABC-type xenobiotic transporter activity"/>
    <property type="evidence" value="ECO:0007669"/>
    <property type="project" value="UniProtKB-EC"/>
</dbReference>
<protein>
    <recommendedName>
        <fullName evidence="12">Multidrug resistance-like ATP-binding protein MdlA</fullName>
        <ecNumber evidence="3">7.6.2.2</ecNumber>
    </recommendedName>
</protein>
<dbReference type="Proteomes" id="UP000605201">
    <property type="component" value="Unassembled WGS sequence"/>
</dbReference>
<evidence type="ECO:0000256" key="3">
    <source>
        <dbReference type="ARBA" id="ARBA00012191"/>
    </source>
</evidence>